<accession>A0A1V4HFB9</accession>
<dbReference type="Proteomes" id="UP000190626">
    <property type="component" value="Unassembled WGS sequence"/>
</dbReference>
<comment type="caution">
    <text evidence="1">The sequence shown here is derived from an EMBL/GenBank/DDBJ whole genome shotgun (WGS) entry which is preliminary data.</text>
</comment>
<sequence length="87" mass="9608">MRRTTTASREVQKKLAIIYSGPCFADHTAEQVILLLHLAAPIAAGSGYDLLLLQYIDVLGSKMRLAAERLRRKHSRTLPIGRASPPI</sequence>
<proteinExistence type="predicted"/>
<name>A0A1V4HFB9_9BACL</name>
<dbReference type="AlphaFoldDB" id="A0A1V4HFB9"/>
<dbReference type="RefSeq" id="WP_144028504.1">
    <property type="nucleotide sequence ID" value="NZ_MBTG01000023.1"/>
</dbReference>
<reference evidence="2" key="1">
    <citation type="submission" date="2016-07" db="EMBL/GenBank/DDBJ databases">
        <authorList>
            <person name="Florea S."/>
            <person name="Webb J.S."/>
            <person name="Jaromczyk J."/>
            <person name="Schardl C.L."/>
        </authorList>
    </citation>
    <scope>NUCLEOTIDE SEQUENCE [LARGE SCALE GENOMIC DNA]</scope>
    <source>
        <strain evidence="2">CY1</strain>
    </source>
</reference>
<evidence type="ECO:0000313" key="1">
    <source>
        <dbReference type="EMBL" id="OPH53444.1"/>
    </source>
</evidence>
<protein>
    <submittedName>
        <fullName evidence="1">Uncharacterized protein</fullName>
    </submittedName>
</protein>
<dbReference type="EMBL" id="MBTG01000023">
    <property type="protein sequence ID" value="OPH53444.1"/>
    <property type="molecule type" value="Genomic_DNA"/>
</dbReference>
<gene>
    <name evidence="1" type="ORF">BC351_06160</name>
</gene>
<keyword evidence="2" id="KW-1185">Reference proteome</keyword>
<evidence type="ECO:0000313" key="2">
    <source>
        <dbReference type="Proteomes" id="UP000190626"/>
    </source>
</evidence>
<organism evidence="1 2">
    <name type="scientific">Paenibacillus ferrarius</name>
    <dbReference type="NCBI Taxonomy" id="1469647"/>
    <lineage>
        <taxon>Bacteria</taxon>
        <taxon>Bacillati</taxon>
        <taxon>Bacillota</taxon>
        <taxon>Bacilli</taxon>
        <taxon>Bacillales</taxon>
        <taxon>Paenibacillaceae</taxon>
        <taxon>Paenibacillus</taxon>
    </lineage>
</organism>